<dbReference type="GO" id="GO:0005634">
    <property type="term" value="C:nucleus"/>
    <property type="evidence" value="ECO:0007669"/>
    <property type="project" value="TreeGrafter"/>
</dbReference>
<name>A0A6J2XQC8_SITOR</name>
<keyword evidence="8" id="KW-1185">Reference proteome</keyword>
<evidence type="ECO:0000256" key="5">
    <source>
        <dbReference type="PROSITE-ProRule" id="PRU00042"/>
    </source>
</evidence>
<dbReference type="GO" id="GO:0010468">
    <property type="term" value="P:regulation of gene expression"/>
    <property type="evidence" value="ECO:0007669"/>
    <property type="project" value="TreeGrafter"/>
</dbReference>
<dbReference type="GeneID" id="115880070"/>
<gene>
    <name evidence="9" type="primary">LOC115880070</name>
</gene>
<dbReference type="RefSeq" id="XP_030753055.1">
    <property type="nucleotide sequence ID" value="XM_030897195.1"/>
</dbReference>
<evidence type="ECO:0000256" key="4">
    <source>
        <dbReference type="ARBA" id="ARBA00022833"/>
    </source>
</evidence>
<reference evidence="9" key="1">
    <citation type="submission" date="2025-08" db="UniProtKB">
        <authorList>
            <consortium name="RefSeq"/>
        </authorList>
    </citation>
    <scope>IDENTIFICATION</scope>
    <source>
        <tissue evidence="9">Gonads</tissue>
    </source>
</reference>
<dbReference type="InterPro" id="IPR013087">
    <property type="entry name" value="Znf_C2H2_type"/>
</dbReference>
<dbReference type="SMART" id="SM00355">
    <property type="entry name" value="ZnF_C2H2"/>
    <property type="match status" value="2"/>
</dbReference>
<keyword evidence="4" id="KW-0862">Zinc</keyword>
<dbReference type="PANTHER" id="PTHR16515:SF58">
    <property type="entry name" value="ZINC FINGER PROTEIN 22"/>
    <property type="match status" value="1"/>
</dbReference>
<dbReference type="Proteomes" id="UP000504635">
    <property type="component" value="Unplaced"/>
</dbReference>
<feature type="domain" description="C2H2-type" evidence="7">
    <location>
        <begin position="28"/>
        <end position="55"/>
    </location>
</feature>
<evidence type="ECO:0000313" key="8">
    <source>
        <dbReference type="Proteomes" id="UP000504635"/>
    </source>
</evidence>
<dbReference type="InterPro" id="IPR050331">
    <property type="entry name" value="Zinc_finger"/>
</dbReference>
<accession>A0A6J2XQC8</accession>
<evidence type="ECO:0000256" key="1">
    <source>
        <dbReference type="ARBA" id="ARBA00022723"/>
    </source>
</evidence>
<dbReference type="Pfam" id="PF00096">
    <property type="entry name" value="zf-C2H2"/>
    <property type="match status" value="2"/>
</dbReference>
<keyword evidence="1" id="KW-0479">Metal-binding</keyword>
<dbReference type="OrthoDB" id="427030at2759"/>
<dbReference type="InterPro" id="IPR036236">
    <property type="entry name" value="Znf_C2H2_sf"/>
</dbReference>
<dbReference type="PANTHER" id="PTHR16515">
    <property type="entry name" value="PR DOMAIN ZINC FINGER PROTEIN"/>
    <property type="match status" value="1"/>
</dbReference>
<feature type="compositionally biased region" description="Polar residues" evidence="6">
    <location>
        <begin position="1"/>
        <end position="24"/>
    </location>
</feature>
<dbReference type="FunFam" id="3.30.160.60:FF:000446">
    <property type="entry name" value="Zinc finger protein"/>
    <property type="match status" value="1"/>
</dbReference>
<dbReference type="InParanoid" id="A0A6J2XQC8"/>
<feature type="region of interest" description="Disordered" evidence="6">
    <location>
        <begin position="1"/>
        <end position="25"/>
    </location>
</feature>
<evidence type="ECO:0000256" key="6">
    <source>
        <dbReference type="SAM" id="MobiDB-lite"/>
    </source>
</evidence>
<keyword evidence="3 5" id="KW-0863">Zinc-finger</keyword>
<evidence type="ECO:0000313" key="9">
    <source>
        <dbReference type="RefSeq" id="XP_030753055.1"/>
    </source>
</evidence>
<proteinExistence type="predicted"/>
<organism evidence="8 9">
    <name type="scientific">Sitophilus oryzae</name>
    <name type="common">Rice weevil</name>
    <name type="synonym">Curculio oryzae</name>
    <dbReference type="NCBI Taxonomy" id="7048"/>
    <lineage>
        <taxon>Eukaryota</taxon>
        <taxon>Metazoa</taxon>
        <taxon>Ecdysozoa</taxon>
        <taxon>Arthropoda</taxon>
        <taxon>Hexapoda</taxon>
        <taxon>Insecta</taxon>
        <taxon>Pterygota</taxon>
        <taxon>Neoptera</taxon>
        <taxon>Endopterygota</taxon>
        <taxon>Coleoptera</taxon>
        <taxon>Polyphaga</taxon>
        <taxon>Cucujiformia</taxon>
        <taxon>Curculionidae</taxon>
        <taxon>Dryophthorinae</taxon>
        <taxon>Sitophilus</taxon>
    </lineage>
</organism>
<dbReference type="SUPFAM" id="SSF57667">
    <property type="entry name" value="beta-beta-alpha zinc fingers"/>
    <property type="match status" value="1"/>
</dbReference>
<dbReference type="PROSITE" id="PS50157">
    <property type="entry name" value="ZINC_FINGER_C2H2_2"/>
    <property type="match status" value="2"/>
</dbReference>
<dbReference type="Gene3D" id="3.30.160.60">
    <property type="entry name" value="Classic Zinc Finger"/>
    <property type="match status" value="2"/>
</dbReference>
<dbReference type="KEGG" id="soy:115880070"/>
<sequence length="244" mass="27989">MKRCTNVNKIQAAMPQTSASNSAGPSKHTCEKCSKVFTRKYDVKRHIRICNVKQTVGSVAPQTNADFGVDPSKHTCEKCSKAFSRKDNLGKHMKICKGAPNVNQPETKNLETVSLKRTSSVTNKSIYFTVKASKFLEEWIITVMCLDVPFCFTMEDIRLILNQKCIVNYRLELLVKLGLRPFYDNLLHYIRACNGSEENCLEEIKKYCYLNVCELSYYMLEFLEINPNKLENDFQLICVFTSCE</sequence>
<evidence type="ECO:0000256" key="2">
    <source>
        <dbReference type="ARBA" id="ARBA00022737"/>
    </source>
</evidence>
<protein>
    <submittedName>
        <fullName evidence="9">Uncharacterized protein LOC115880070</fullName>
    </submittedName>
</protein>
<evidence type="ECO:0000259" key="7">
    <source>
        <dbReference type="PROSITE" id="PS50157"/>
    </source>
</evidence>
<dbReference type="GO" id="GO:0008270">
    <property type="term" value="F:zinc ion binding"/>
    <property type="evidence" value="ECO:0007669"/>
    <property type="project" value="UniProtKB-KW"/>
</dbReference>
<evidence type="ECO:0000256" key="3">
    <source>
        <dbReference type="ARBA" id="ARBA00022771"/>
    </source>
</evidence>
<feature type="domain" description="C2H2-type" evidence="7">
    <location>
        <begin position="74"/>
        <end position="101"/>
    </location>
</feature>
<keyword evidence="2" id="KW-0677">Repeat</keyword>
<dbReference type="AlphaFoldDB" id="A0A6J2XQC8"/>